<evidence type="ECO:0000256" key="1">
    <source>
        <dbReference type="ARBA" id="ARBA00004651"/>
    </source>
</evidence>
<dbReference type="GO" id="GO:0005886">
    <property type="term" value="C:plasma membrane"/>
    <property type="evidence" value="ECO:0007669"/>
    <property type="project" value="UniProtKB-SubCell"/>
</dbReference>
<evidence type="ECO:0000256" key="8">
    <source>
        <dbReference type="SAM" id="Phobius"/>
    </source>
</evidence>
<accession>A0A9P6NDK7</accession>
<dbReference type="Proteomes" id="UP000886653">
    <property type="component" value="Unassembled WGS sequence"/>
</dbReference>
<dbReference type="GO" id="GO:0015105">
    <property type="term" value="F:arsenite transmembrane transporter activity"/>
    <property type="evidence" value="ECO:0007669"/>
    <property type="project" value="TreeGrafter"/>
</dbReference>
<evidence type="ECO:0008006" key="11">
    <source>
        <dbReference type="Google" id="ProtNLM"/>
    </source>
</evidence>
<dbReference type="Pfam" id="PF01758">
    <property type="entry name" value="SBF"/>
    <property type="match status" value="2"/>
</dbReference>
<dbReference type="GO" id="GO:0015297">
    <property type="term" value="F:antiporter activity"/>
    <property type="evidence" value="ECO:0007669"/>
    <property type="project" value="InterPro"/>
</dbReference>
<comment type="similarity">
    <text evidence="2">Belongs to the arsenical resistance-3 (ACR3) (TC 2.A.59) family.</text>
</comment>
<reference evidence="9" key="1">
    <citation type="submission" date="2013-11" db="EMBL/GenBank/DDBJ databases">
        <title>Genome sequence of the fusiform rust pathogen reveals effectors for host alternation and coevolution with pine.</title>
        <authorList>
            <consortium name="DOE Joint Genome Institute"/>
            <person name="Smith K."/>
            <person name="Pendleton A."/>
            <person name="Kubisiak T."/>
            <person name="Anderson C."/>
            <person name="Salamov A."/>
            <person name="Aerts A."/>
            <person name="Riley R."/>
            <person name="Clum A."/>
            <person name="Lindquist E."/>
            <person name="Ence D."/>
            <person name="Campbell M."/>
            <person name="Kronenberg Z."/>
            <person name="Feau N."/>
            <person name="Dhillon B."/>
            <person name="Hamelin R."/>
            <person name="Burleigh J."/>
            <person name="Smith J."/>
            <person name="Yandell M."/>
            <person name="Nelson C."/>
            <person name="Grigoriev I."/>
            <person name="Davis J."/>
        </authorList>
    </citation>
    <scope>NUCLEOTIDE SEQUENCE</scope>
    <source>
        <strain evidence="9">G11</strain>
    </source>
</reference>
<evidence type="ECO:0000256" key="4">
    <source>
        <dbReference type="ARBA" id="ARBA00022475"/>
    </source>
</evidence>
<feature type="transmembrane region" description="Helical" evidence="8">
    <location>
        <begin position="146"/>
        <end position="167"/>
    </location>
</feature>
<dbReference type="OrthoDB" id="187348at2759"/>
<dbReference type="Gene3D" id="1.20.1530.20">
    <property type="match status" value="1"/>
</dbReference>
<proteinExistence type="inferred from homology"/>
<dbReference type="PANTHER" id="PTHR43057">
    <property type="entry name" value="ARSENITE EFFLUX TRANSPORTER"/>
    <property type="match status" value="1"/>
</dbReference>
<feature type="transmembrane region" description="Helical" evidence="8">
    <location>
        <begin position="213"/>
        <end position="238"/>
    </location>
</feature>
<evidence type="ECO:0000256" key="3">
    <source>
        <dbReference type="ARBA" id="ARBA00022448"/>
    </source>
</evidence>
<dbReference type="GO" id="GO:0015104">
    <property type="term" value="F:antimonite transmembrane transporter activity"/>
    <property type="evidence" value="ECO:0007669"/>
    <property type="project" value="TreeGrafter"/>
</dbReference>
<dbReference type="InterPro" id="IPR004706">
    <property type="entry name" value="Arsenical-R_Acr3"/>
</dbReference>
<keyword evidence="6 8" id="KW-1133">Transmembrane helix</keyword>
<evidence type="ECO:0000256" key="5">
    <source>
        <dbReference type="ARBA" id="ARBA00022692"/>
    </source>
</evidence>
<keyword evidence="4" id="KW-1003">Cell membrane</keyword>
<feature type="transmembrane region" description="Helical" evidence="8">
    <location>
        <begin position="291"/>
        <end position="313"/>
    </location>
</feature>
<feature type="transmembrane region" description="Helical" evidence="8">
    <location>
        <begin position="40"/>
        <end position="59"/>
    </location>
</feature>
<feature type="transmembrane region" description="Helical" evidence="8">
    <location>
        <begin position="258"/>
        <end position="279"/>
    </location>
</feature>
<dbReference type="AlphaFoldDB" id="A0A9P6NDK7"/>
<name>A0A9P6NDK7_9BASI</name>
<evidence type="ECO:0000256" key="2">
    <source>
        <dbReference type="ARBA" id="ARBA00010110"/>
    </source>
</evidence>
<dbReference type="InterPro" id="IPR038770">
    <property type="entry name" value="Na+/solute_symporter_sf"/>
</dbReference>
<keyword evidence="3" id="KW-0813">Transport</keyword>
<organism evidence="9 10">
    <name type="scientific">Cronartium quercuum f. sp. fusiforme G11</name>
    <dbReference type="NCBI Taxonomy" id="708437"/>
    <lineage>
        <taxon>Eukaryota</taxon>
        <taxon>Fungi</taxon>
        <taxon>Dikarya</taxon>
        <taxon>Basidiomycota</taxon>
        <taxon>Pucciniomycotina</taxon>
        <taxon>Pucciniomycetes</taxon>
        <taxon>Pucciniales</taxon>
        <taxon>Coleosporiaceae</taxon>
        <taxon>Cronartium</taxon>
    </lineage>
</organism>
<dbReference type="PANTHER" id="PTHR43057:SF1">
    <property type="entry name" value="ARSENICAL-RESISTANCE PROTEIN 3"/>
    <property type="match status" value="1"/>
</dbReference>
<comment type="caution">
    <text evidence="9">The sequence shown here is derived from an EMBL/GenBank/DDBJ whole genome shotgun (WGS) entry which is preliminary data.</text>
</comment>
<keyword evidence="10" id="KW-1185">Reference proteome</keyword>
<dbReference type="EMBL" id="MU167370">
    <property type="protein sequence ID" value="KAG0141800.1"/>
    <property type="molecule type" value="Genomic_DNA"/>
</dbReference>
<comment type="subcellular location">
    <subcellularLocation>
        <location evidence="1">Cell membrane</location>
        <topology evidence="1">Multi-pass membrane protein</topology>
    </subcellularLocation>
</comment>
<evidence type="ECO:0000256" key="7">
    <source>
        <dbReference type="ARBA" id="ARBA00023136"/>
    </source>
</evidence>
<keyword evidence="5 8" id="KW-0812">Transmembrane</keyword>
<feature type="transmembrane region" description="Helical" evidence="8">
    <location>
        <begin position="109"/>
        <end position="134"/>
    </location>
</feature>
<protein>
    <recommendedName>
        <fullName evidence="11">Arsenical-resistance protein</fullName>
    </recommendedName>
</protein>
<gene>
    <name evidence="9" type="ORF">CROQUDRAFT_82837</name>
</gene>
<dbReference type="InterPro" id="IPR002657">
    <property type="entry name" value="BilAc:Na_symport/Acr3"/>
</dbReference>
<feature type="transmembrane region" description="Helical" evidence="8">
    <location>
        <begin position="71"/>
        <end position="89"/>
    </location>
</feature>
<sequence>MKEFQIDDSDHIKSGGDQLSTSGKPRVLELWKSLGFLDRFFALFVLLAMVLGLLIGNIAEDQVHQHLNGGAKWGNVSIPILVGLLVMIWPPLSKVEWECLPKLLRARELWIHLTISLLLNWLFAPFVMAGLAWATLPEKELQRERVGVMLVGVARCVAMVLIWNGIARGDRNYWLYLHWLWFPNANGSATQTRQLDARWPKPCLLKFHLTLRIAILVVFNSLLQMVLFAPYSLLFANILSRSPNSSTPALQLDYGNVAQSVSIYLGIPLVAGGFTRGIVCMSLSPRRQEKFYHIWDHLSGIGLLYVITILFASQGKHIITHIGRVFRICVPLLLYFVIVWSTTFYTFWRIRSTVWGQAHSTYDKAVTQAFTAGSNNFELAIAVAVASFGQDAPEVLAATLGPLVEVPALLLLSYLALYLQDQLDWPSKQPKTLNQTVEN</sequence>
<feature type="transmembrane region" description="Helical" evidence="8">
    <location>
        <begin position="325"/>
        <end position="348"/>
    </location>
</feature>
<evidence type="ECO:0000313" key="10">
    <source>
        <dbReference type="Proteomes" id="UP000886653"/>
    </source>
</evidence>
<evidence type="ECO:0000313" key="9">
    <source>
        <dbReference type="EMBL" id="KAG0141800.1"/>
    </source>
</evidence>
<feature type="transmembrane region" description="Helical" evidence="8">
    <location>
        <begin position="395"/>
        <end position="419"/>
    </location>
</feature>
<evidence type="ECO:0000256" key="6">
    <source>
        <dbReference type="ARBA" id="ARBA00022989"/>
    </source>
</evidence>
<keyword evidence="7 8" id="KW-0472">Membrane</keyword>